<proteinExistence type="predicted"/>
<organism evidence="1">
    <name type="scientific">Ensete ventricosum</name>
    <name type="common">Abyssinian banana</name>
    <name type="synonym">Musa ensete</name>
    <dbReference type="NCBI Taxonomy" id="4639"/>
    <lineage>
        <taxon>Eukaryota</taxon>
        <taxon>Viridiplantae</taxon>
        <taxon>Streptophyta</taxon>
        <taxon>Embryophyta</taxon>
        <taxon>Tracheophyta</taxon>
        <taxon>Spermatophyta</taxon>
        <taxon>Magnoliopsida</taxon>
        <taxon>Liliopsida</taxon>
        <taxon>Zingiberales</taxon>
        <taxon>Musaceae</taxon>
        <taxon>Ensete</taxon>
    </lineage>
</organism>
<evidence type="ECO:0000313" key="1">
    <source>
        <dbReference type="EMBL" id="RZR71894.1"/>
    </source>
</evidence>
<reference evidence="1" key="1">
    <citation type="journal article" date="2018" name="Data Brief">
        <title>Genome sequence data from 17 accessions of Ensete ventricosum, a staple food crop for millions in Ethiopia.</title>
        <authorList>
            <person name="Yemataw Z."/>
            <person name="Muzemil S."/>
            <person name="Ambachew D."/>
            <person name="Tripathi L."/>
            <person name="Tesfaye K."/>
            <person name="Chala A."/>
            <person name="Farbos A."/>
            <person name="O'Neill P."/>
            <person name="Moore K."/>
            <person name="Grant M."/>
            <person name="Studholme D.J."/>
        </authorList>
    </citation>
    <scope>NUCLEOTIDE SEQUENCE [LARGE SCALE GENOMIC DNA]</scope>
    <source>
        <tissue evidence="1">Leaf</tissue>
    </source>
</reference>
<sequence length="141" mass="16296">VDVLVSIIIHRYSTMLAENLVDVHYSSRTEDVDLKMEQDAHVEECKSTDTPVNAKVMLVEVSSILWTLCWTYELRQQMYLIGGLGVLTWFSSITFSEDDECTIEEDEAQITEEERREELTALKAEADLPLEELLKFYVKDN</sequence>
<gene>
    <name evidence="1" type="ORF">BHM03_00008456</name>
</gene>
<feature type="non-terminal residue" evidence="1">
    <location>
        <position position="1"/>
    </location>
</feature>
<dbReference type="Proteomes" id="UP000290560">
    <property type="component" value="Unassembled WGS sequence"/>
</dbReference>
<dbReference type="AlphaFoldDB" id="A0A445MCF2"/>
<accession>A0A445MCF2</accession>
<dbReference type="EMBL" id="KV875602">
    <property type="protein sequence ID" value="RZR71894.1"/>
    <property type="molecule type" value="Genomic_DNA"/>
</dbReference>
<name>A0A445MCF2_ENSVE</name>
<protein>
    <submittedName>
        <fullName evidence="1">Uncharacterized protein</fullName>
    </submittedName>
</protein>